<dbReference type="Proteomes" id="UP001501218">
    <property type="component" value="Unassembled WGS sequence"/>
</dbReference>
<name>A0ABN3G5A6_9PSEU</name>
<sequence length="141" mass="15775">MSGALPEEIHFRDLAKQWVDAVARHFAWRGGDSFHECWVGDDLAIYVRYVHSGRMVATRFDDLLTDYLSGFPISLAGDDGAATSSMQASNLYDGGIAGAPPEECSYVDGLGYRWWGDRPPSGWQRAIESAERLTETVRRRM</sequence>
<dbReference type="RefSeq" id="WP_344129582.1">
    <property type="nucleotide sequence ID" value="NZ_BAAARA010000005.1"/>
</dbReference>
<gene>
    <name evidence="1" type="ORF">GCM10009854_21670</name>
</gene>
<keyword evidence="2" id="KW-1185">Reference proteome</keyword>
<evidence type="ECO:0000313" key="2">
    <source>
        <dbReference type="Proteomes" id="UP001501218"/>
    </source>
</evidence>
<evidence type="ECO:0000313" key="1">
    <source>
        <dbReference type="EMBL" id="GAA2344581.1"/>
    </source>
</evidence>
<reference evidence="1 2" key="1">
    <citation type="journal article" date="2019" name="Int. J. Syst. Evol. Microbiol.">
        <title>The Global Catalogue of Microorganisms (GCM) 10K type strain sequencing project: providing services to taxonomists for standard genome sequencing and annotation.</title>
        <authorList>
            <consortium name="The Broad Institute Genomics Platform"/>
            <consortium name="The Broad Institute Genome Sequencing Center for Infectious Disease"/>
            <person name="Wu L."/>
            <person name="Ma J."/>
        </authorList>
    </citation>
    <scope>NUCLEOTIDE SEQUENCE [LARGE SCALE GENOMIC DNA]</scope>
    <source>
        <strain evidence="1 2">JCM 16221</strain>
    </source>
</reference>
<accession>A0ABN3G5A6</accession>
<proteinExistence type="predicted"/>
<dbReference type="EMBL" id="BAAARA010000005">
    <property type="protein sequence ID" value="GAA2344581.1"/>
    <property type="molecule type" value="Genomic_DNA"/>
</dbReference>
<protein>
    <submittedName>
        <fullName evidence="1">Uncharacterized protein</fullName>
    </submittedName>
</protein>
<organism evidence="1 2">
    <name type="scientific">Saccharopolyspora halophila</name>
    <dbReference type="NCBI Taxonomy" id="405551"/>
    <lineage>
        <taxon>Bacteria</taxon>
        <taxon>Bacillati</taxon>
        <taxon>Actinomycetota</taxon>
        <taxon>Actinomycetes</taxon>
        <taxon>Pseudonocardiales</taxon>
        <taxon>Pseudonocardiaceae</taxon>
        <taxon>Saccharopolyspora</taxon>
    </lineage>
</organism>
<comment type="caution">
    <text evidence="1">The sequence shown here is derived from an EMBL/GenBank/DDBJ whole genome shotgun (WGS) entry which is preliminary data.</text>
</comment>